<reference evidence="4" key="1">
    <citation type="journal article" date="2011" name="J. Bacteriol.">
        <title>Genome sequences of eight morphologically diverse alphaproteobacteria.</title>
        <authorList>
            <consortium name="US DOE Joint Genome Institute"/>
            <person name="Brown P.J."/>
            <person name="Kysela D.T."/>
            <person name="Buechlein A."/>
            <person name="Hemmerich C."/>
            <person name="Brun Y.V."/>
        </authorList>
    </citation>
    <scope>NUCLEOTIDE SEQUENCE [LARGE SCALE GENOMIC DNA]</scope>
    <source>
        <strain evidence="4">ATCC 15264 / DSM 4735 / LMG 14903 / NBRC 16000 / CB 81</strain>
    </source>
</reference>
<proteinExistence type="predicted"/>
<dbReference type="InterPro" id="IPR006680">
    <property type="entry name" value="Amidohydro-rel"/>
</dbReference>
<feature type="signal peptide" evidence="1">
    <location>
        <begin position="1"/>
        <end position="23"/>
    </location>
</feature>
<accession>D9QJP0</accession>
<dbReference type="OrthoDB" id="8098664at2"/>
<dbReference type="AlphaFoldDB" id="D9QJP0"/>
<dbReference type="eggNOG" id="COG1228">
    <property type="taxonomic scope" value="Bacteria"/>
</dbReference>
<dbReference type="STRING" id="633149.Bresu_0327"/>
<feature type="chain" id="PRO_5003126884" evidence="1">
    <location>
        <begin position="24"/>
        <end position="482"/>
    </location>
</feature>
<dbReference type="RefSeq" id="WP_013267746.1">
    <property type="nucleotide sequence ID" value="NC_014375.1"/>
</dbReference>
<organism evidence="3 4">
    <name type="scientific">Brevundimonas subvibrioides (strain ATCC 15264 / DSM 4735 / LMG 14903 / NBRC 16000 / CB 81)</name>
    <name type="common">Caulobacter subvibrioides</name>
    <dbReference type="NCBI Taxonomy" id="633149"/>
    <lineage>
        <taxon>Bacteria</taxon>
        <taxon>Pseudomonadati</taxon>
        <taxon>Pseudomonadota</taxon>
        <taxon>Alphaproteobacteria</taxon>
        <taxon>Caulobacterales</taxon>
        <taxon>Caulobacteraceae</taxon>
        <taxon>Brevundimonas</taxon>
    </lineage>
</organism>
<dbReference type="InParanoid" id="D9QJP0"/>
<dbReference type="Gene3D" id="3.20.20.140">
    <property type="entry name" value="Metal-dependent hydrolases"/>
    <property type="match status" value="1"/>
</dbReference>
<dbReference type="SUPFAM" id="SSF51338">
    <property type="entry name" value="Composite domain of metallo-dependent hydrolases"/>
    <property type="match status" value="1"/>
</dbReference>
<dbReference type="Pfam" id="PF01979">
    <property type="entry name" value="Amidohydro_1"/>
    <property type="match status" value="1"/>
</dbReference>
<evidence type="ECO:0000313" key="4">
    <source>
        <dbReference type="Proteomes" id="UP000002696"/>
    </source>
</evidence>
<dbReference type="InterPro" id="IPR032466">
    <property type="entry name" value="Metal_Hydrolase"/>
</dbReference>
<dbReference type="SUPFAM" id="SSF51556">
    <property type="entry name" value="Metallo-dependent hydrolases"/>
    <property type="match status" value="1"/>
</dbReference>
<dbReference type="InterPro" id="IPR011059">
    <property type="entry name" value="Metal-dep_hydrolase_composite"/>
</dbReference>
<dbReference type="BioCyc" id="BSUB633149:G1GM8-326-MONOMER"/>
<dbReference type="PANTHER" id="PTHR43135:SF3">
    <property type="entry name" value="ALPHA-D-RIBOSE 1-METHYLPHOSPHONATE 5-TRIPHOSPHATE DIPHOSPHATASE"/>
    <property type="match status" value="1"/>
</dbReference>
<dbReference type="Proteomes" id="UP000002696">
    <property type="component" value="Chromosome"/>
</dbReference>
<protein>
    <submittedName>
        <fullName evidence="3">Amidohydrolase</fullName>
    </submittedName>
</protein>
<evidence type="ECO:0000313" key="3">
    <source>
        <dbReference type="EMBL" id="ADK99641.1"/>
    </source>
</evidence>
<gene>
    <name evidence="3" type="ordered locus">Bresu_0327</name>
</gene>
<dbReference type="PANTHER" id="PTHR43135">
    <property type="entry name" value="ALPHA-D-RIBOSE 1-METHYLPHOSPHONATE 5-TRIPHOSPHATE DIPHOSPHATASE"/>
    <property type="match status" value="1"/>
</dbReference>
<name>D9QJP0_BRESC</name>
<feature type="domain" description="Amidohydrolase-related" evidence="2">
    <location>
        <begin position="99"/>
        <end position="454"/>
    </location>
</feature>
<keyword evidence="1" id="KW-0732">Signal</keyword>
<evidence type="ECO:0000256" key="1">
    <source>
        <dbReference type="SAM" id="SignalP"/>
    </source>
</evidence>
<dbReference type="HOGENOM" id="CLU_023620_4_2_5"/>
<sequence length="482" mass="51102">MTRSLIRALLAATALFTAVPVQAQAPAATPTQAAGPAPYVAYAQSRILIRDVQLIDGTGAAARPGMSVLMENGRIVRVAPAAELTDTGDATVIDGRGKTLMPGLVLMHEHMFYPTGRANYTEMVYSFPRLYLAGGVTSLRTAGTMAPYADLNLRDEIAAGRIPGPDIDVTAPYLNGPGLPILKVNALGDVADAERMVTYWADEGATSYKVYMQITRAELARIVELAHARDQRVTGHLCSVTYREAAEAGIDNLEHGFYAASDFVADKQPDVCPTGGAVQASLMALDPDGPEAAALIRFLVDHDVTLTSTLTIFETTTPGRPMAPEAARDLLIPQIRAQYEAGWTRVQASTNPAAPGFLQRMMRMERNFANAGGRLVAGTDPTGYGGVIPGWSSKRQLQLMVEAGFPIEAAVRIATLDGARFLGREADIGSIEAGKRADLVLVDGDPVADAAALDRMPLVFKAGVGYDTAAIFASLQSSVGLN</sequence>
<dbReference type="InterPro" id="IPR051781">
    <property type="entry name" value="Metallo-dep_Hydrolase"/>
</dbReference>
<dbReference type="EMBL" id="CP002102">
    <property type="protein sequence ID" value="ADK99641.1"/>
    <property type="molecule type" value="Genomic_DNA"/>
</dbReference>
<keyword evidence="4" id="KW-1185">Reference proteome</keyword>
<dbReference type="GO" id="GO:0016810">
    <property type="term" value="F:hydrolase activity, acting on carbon-nitrogen (but not peptide) bonds"/>
    <property type="evidence" value="ECO:0007669"/>
    <property type="project" value="InterPro"/>
</dbReference>
<dbReference type="Gene3D" id="2.30.40.10">
    <property type="entry name" value="Urease, subunit C, domain 1"/>
    <property type="match status" value="1"/>
</dbReference>
<keyword evidence="3" id="KW-0378">Hydrolase</keyword>
<evidence type="ECO:0000259" key="2">
    <source>
        <dbReference type="Pfam" id="PF01979"/>
    </source>
</evidence>
<dbReference type="KEGG" id="bsb:Bresu_0327"/>